<keyword evidence="2" id="KW-1185">Reference proteome</keyword>
<dbReference type="Proteomes" id="UP001229651">
    <property type="component" value="Unassembled WGS sequence"/>
</dbReference>
<accession>A0ABU0F4E1</accession>
<gene>
    <name evidence="1" type="ORF">FB470_005949</name>
</gene>
<dbReference type="RefSeq" id="WP_306996748.1">
    <property type="nucleotide sequence ID" value="NZ_JAUSUT010000001.1"/>
</dbReference>
<proteinExistence type="predicted"/>
<sequence length="106" mass="11261">MTSQYARYREDADVLAAIGAAVGEQAGRITVRLPRALADAAVAAWERDEIEPLPAETPEQRVLRDRAAELALIGLAVSERGRREGDVVEVDLDAGAVGAAVRAAPR</sequence>
<comment type="caution">
    <text evidence="1">The sequence shown here is derived from an EMBL/GenBank/DDBJ whole genome shotgun (WGS) entry which is preliminary data.</text>
</comment>
<reference evidence="1 2" key="1">
    <citation type="submission" date="2023-07" db="EMBL/GenBank/DDBJ databases">
        <title>Sequencing the genomes of 1000 actinobacteria strains.</title>
        <authorList>
            <person name="Klenk H.-P."/>
        </authorList>
    </citation>
    <scope>NUCLEOTIDE SEQUENCE [LARGE SCALE GENOMIC DNA]</scope>
    <source>
        <strain evidence="1 2">DSM 45805</strain>
    </source>
</reference>
<organism evidence="1 2">
    <name type="scientific">Amycolatopsis thermophila</name>
    <dbReference type="NCBI Taxonomy" id="206084"/>
    <lineage>
        <taxon>Bacteria</taxon>
        <taxon>Bacillati</taxon>
        <taxon>Actinomycetota</taxon>
        <taxon>Actinomycetes</taxon>
        <taxon>Pseudonocardiales</taxon>
        <taxon>Pseudonocardiaceae</taxon>
        <taxon>Amycolatopsis</taxon>
    </lineage>
</organism>
<evidence type="ECO:0000313" key="2">
    <source>
        <dbReference type="Proteomes" id="UP001229651"/>
    </source>
</evidence>
<evidence type="ECO:0000313" key="1">
    <source>
        <dbReference type="EMBL" id="MDQ0381955.1"/>
    </source>
</evidence>
<protein>
    <submittedName>
        <fullName evidence="1">Uncharacterized protein</fullName>
    </submittedName>
</protein>
<name>A0ABU0F4E1_9PSEU</name>
<dbReference type="EMBL" id="JAUSUT010000001">
    <property type="protein sequence ID" value="MDQ0381955.1"/>
    <property type="molecule type" value="Genomic_DNA"/>
</dbReference>